<feature type="signal peptide" evidence="5">
    <location>
        <begin position="1"/>
        <end position="24"/>
    </location>
</feature>
<comment type="caution">
    <text evidence="8">The sequence shown here is derived from an EMBL/GenBank/DDBJ whole genome shotgun (WGS) entry which is preliminary data.</text>
</comment>
<evidence type="ECO:0000256" key="4">
    <source>
        <dbReference type="SAM" id="MobiDB-lite"/>
    </source>
</evidence>
<evidence type="ECO:0000256" key="3">
    <source>
        <dbReference type="ARBA" id="ARBA00023237"/>
    </source>
</evidence>
<sequence>MRRRFWLALGCALLQAGVGQGVFAQPAAEAISQAPTIDRDRVDRQDPAIPPPPAPAQAPRPQATIDEAPAGIVLARLRYEGSTLPRERLDAALAPYIGQPLTRDTLQKIVNTISGVYNKSNVAFYSVTVPRQVVSGGELTVRVLEGRIAQYALARETPSMPTRLIGAQVARLMRDQPTHKDTLERTLSLLRDIPGQTVDAQLKETGKPGDLALGLDVKRKQLEVTLNVNNRGVTNVISGVQAQLSVAVNGLLREGDATQASAYLPFQPNRYQFYSASHSTPLGSNGTRLSVSGAYVRTLTKITNIRGEAKQAGIGLSHPLIRSYRKNLSLGLSLDGTDTENYFLDTAFGGFRTRAVRFSTTWSAVGKTGGYAVAATLSHGLDALGARPFVGFSEAGFAKANVQLTAAKELSKAVGLRVTARGQYSADKLPTTERFSLGGEGAGLAYRVGTLTAERAVAASAELSWKPLGAKTGGLGPTVFAYADGALAHTVARPHFNLPAKDYSLASAGVGARISPFKGWTANVQIAIPVKRPFDGDSKKARVLFSINRVV</sequence>
<proteinExistence type="predicted"/>
<dbReference type="EMBL" id="JARESE010000004">
    <property type="protein sequence ID" value="MDE8650512.1"/>
    <property type="molecule type" value="Genomic_DNA"/>
</dbReference>
<feature type="compositionally biased region" description="Basic and acidic residues" evidence="4">
    <location>
        <begin position="37"/>
        <end position="46"/>
    </location>
</feature>
<feature type="region of interest" description="Disordered" evidence="4">
    <location>
        <begin position="33"/>
        <end position="63"/>
    </location>
</feature>
<reference evidence="8 9" key="1">
    <citation type="submission" date="2023-03" db="EMBL/GenBank/DDBJ databases">
        <title>NovoSphingobium album sp. nov. isolated from polycyclic aromatic hydrocarbons- and heavy-metal polluted soil.</title>
        <authorList>
            <person name="Liu Z."/>
            <person name="Wang K."/>
        </authorList>
    </citation>
    <scope>NUCLEOTIDE SEQUENCE [LARGE SCALE GENOMIC DNA]</scope>
    <source>
        <strain evidence="8 9">H3SJ31-1</strain>
    </source>
</reference>
<dbReference type="PANTHER" id="PTHR34597">
    <property type="entry name" value="SLR1661 PROTEIN"/>
    <property type="match status" value="1"/>
</dbReference>
<name>A0ABT5WKE4_9SPHN</name>
<keyword evidence="9" id="KW-1185">Reference proteome</keyword>
<evidence type="ECO:0000256" key="5">
    <source>
        <dbReference type="SAM" id="SignalP"/>
    </source>
</evidence>
<accession>A0ABT5WKE4</accession>
<evidence type="ECO:0000256" key="1">
    <source>
        <dbReference type="ARBA" id="ARBA00022452"/>
    </source>
</evidence>
<keyword evidence="1" id="KW-1134">Transmembrane beta strand</keyword>
<keyword evidence="1" id="KW-0472">Membrane</keyword>
<evidence type="ECO:0000259" key="6">
    <source>
        <dbReference type="Pfam" id="PF03865"/>
    </source>
</evidence>
<evidence type="ECO:0000313" key="8">
    <source>
        <dbReference type="EMBL" id="MDE8650512.1"/>
    </source>
</evidence>
<dbReference type="Proteomes" id="UP001216253">
    <property type="component" value="Unassembled WGS sequence"/>
</dbReference>
<feature type="domain" description="Polypeptide-transport-associated ShlB-type" evidence="7">
    <location>
        <begin position="76"/>
        <end position="146"/>
    </location>
</feature>
<dbReference type="InterPro" id="IPR013686">
    <property type="entry name" value="Polypept-transport_assoc_ShlB"/>
</dbReference>
<keyword evidence="3" id="KW-0998">Cell outer membrane</keyword>
<evidence type="ECO:0000256" key="2">
    <source>
        <dbReference type="ARBA" id="ARBA00022692"/>
    </source>
</evidence>
<dbReference type="Pfam" id="PF08479">
    <property type="entry name" value="POTRA_2"/>
    <property type="match status" value="1"/>
</dbReference>
<keyword evidence="5" id="KW-0732">Signal</keyword>
<dbReference type="InterPro" id="IPR051544">
    <property type="entry name" value="TPS_OM_transporter"/>
</dbReference>
<dbReference type="PANTHER" id="PTHR34597:SF6">
    <property type="entry name" value="BLR6126 PROTEIN"/>
    <property type="match status" value="1"/>
</dbReference>
<feature type="chain" id="PRO_5046351086" evidence="5">
    <location>
        <begin position="25"/>
        <end position="551"/>
    </location>
</feature>
<feature type="compositionally biased region" description="Pro residues" evidence="4">
    <location>
        <begin position="48"/>
        <end position="58"/>
    </location>
</feature>
<dbReference type="Gene3D" id="2.40.160.50">
    <property type="entry name" value="membrane protein fhac: a member of the omp85/tpsb transporter family"/>
    <property type="match status" value="1"/>
</dbReference>
<dbReference type="InterPro" id="IPR005565">
    <property type="entry name" value="Hemolysn_activator_HlyB_C"/>
</dbReference>
<dbReference type="RefSeq" id="WP_275226606.1">
    <property type="nucleotide sequence ID" value="NZ_JARESE010000004.1"/>
</dbReference>
<evidence type="ECO:0000313" key="9">
    <source>
        <dbReference type="Proteomes" id="UP001216253"/>
    </source>
</evidence>
<keyword evidence="2" id="KW-0812">Transmembrane</keyword>
<organism evidence="8 9">
    <name type="scientific">Novosphingobium album</name>
    <name type="common">ex Liu et al. 2023</name>
    <dbReference type="NCBI Taxonomy" id="3031130"/>
    <lineage>
        <taxon>Bacteria</taxon>
        <taxon>Pseudomonadati</taxon>
        <taxon>Pseudomonadota</taxon>
        <taxon>Alphaproteobacteria</taxon>
        <taxon>Sphingomonadales</taxon>
        <taxon>Sphingomonadaceae</taxon>
        <taxon>Novosphingobium</taxon>
    </lineage>
</organism>
<dbReference type="Pfam" id="PF03865">
    <property type="entry name" value="ShlB"/>
    <property type="match status" value="1"/>
</dbReference>
<gene>
    <name evidence="8" type="ORF">PYV00_02115</name>
</gene>
<dbReference type="Gene3D" id="3.10.20.310">
    <property type="entry name" value="membrane protein fhac"/>
    <property type="match status" value="1"/>
</dbReference>
<protein>
    <submittedName>
        <fullName evidence="8">ShlB/FhaC/HecB family hemolysin secretion/activation protein</fullName>
    </submittedName>
</protein>
<evidence type="ECO:0000259" key="7">
    <source>
        <dbReference type="Pfam" id="PF08479"/>
    </source>
</evidence>
<feature type="domain" description="Haemolysin activator HlyB C-terminal" evidence="6">
    <location>
        <begin position="218"/>
        <end position="484"/>
    </location>
</feature>